<proteinExistence type="inferred from homology"/>
<dbReference type="InterPro" id="IPR028359">
    <property type="entry name" value="UDP_ManNAc/GlcNAc_DH"/>
</dbReference>
<dbReference type="Gene3D" id="3.40.50.720">
    <property type="entry name" value="NAD(P)-binding Rossmann-like Domain"/>
    <property type="match status" value="2"/>
</dbReference>
<gene>
    <name evidence="6" type="ORF">THERU_04060</name>
</gene>
<evidence type="ECO:0000256" key="3">
    <source>
        <dbReference type="ARBA" id="ARBA00023027"/>
    </source>
</evidence>
<evidence type="ECO:0000259" key="5">
    <source>
        <dbReference type="SMART" id="SM00984"/>
    </source>
</evidence>
<accession>W0DGH9</accession>
<dbReference type="PIRSF" id="PIRSF500136">
    <property type="entry name" value="UDP_ManNAc_DH"/>
    <property type="match status" value="1"/>
</dbReference>
<evidence type="ECO:0000313" key="7">
    <source>
        <dbReference type="Proteomes" id="UP000018914"/>
    </source>
</evidence>
<organism evidence="7">
    <name type="scientific">Thermocrinis ruber</name>
    <dbReference type="NCBI Taxonomy" id="75906"/>
    <lineage>
        <taxon>Bacteria</taxon>
        <taxon>Pseudomonadati</taxon>
        <taxon>Aquificota</taxon>
        <taxon>Aquificia</taxon>
        <taxon>Aquificales</taxon>
        <taxon>Aquificaceae</taxon>
        <taxon>Thermocrinis</taxon>
    </lineage>
</organism>
<dbReference type="Pfam" id="PF03720">
    <property type="entry name" value="UDPG_MGDP_dh_C"/>
    <property type="match status" value="1"/>
</dbReference>
<dbReference type="GO" id="GO:0000271">
    <property type="term" value="P:polysaccharide biosynthetic process"/>
    <property type="evidence" value="ECO:0007669"/>
    <property type="project" value="InterPro"/>
</dbReference>
<dbReference type="InterPro" id="IPR001732">
    <property type="entry name" value="UDP-Glc/GDP-Man_DH_N"/>
</dbReference>
<keyword evidence="7" id="KW-1185">Reference proteome</keyword>
<reference evidence="6 7" key="1">
    <citation type="submission" date="2013-12" db="EMBL/GenBank/DDBJ databases">
        <authorList>
            <consortium name="DOE Joint Genome Institute"/>
            <person name="Eisen J."/>
            <person name="Huntemann M."/>
            <person name="Han J."/>
            <person name="Chen A."/>
            <person name="Kyrpides N."/>
            <person name="Mavromatis K."/>
            <person name="Markowitz V."/>
            <person name="Palaniappan K."/>
            <person name="Ivanova N."/>
            <person name="Schaumberg A."/>
            <person name="Pati A."/>
            <person name="Liolios K."/>
            <person name="Nordberg H.P."/>
            <person name="Cantor M.N."/>
            <person name="Hua S.X."/>
            <person name="Woyke T."/>
        </authorList>
    </citation>
    <scope>NUCLEOTIDE SEQUENCE [LARGE SCALE GENOMIC DNA]</scope>
    <source>
        <strain evidence="6 7">DSM 23557</strain>
    </source>
</reference>
<dbReference type="NCBIfam" id="TIGR03026">
    <property type="entry name" value="NDP-sugDHase"/>
    <property type="match status" value="1"/>
</dbReference>
<dbReference type="GO" id="GO:0016628">
    <property type="term" value="F:oxidoreductase activity, acting on the CH-CH group of donors, NAD or NADP as acceptor"/>
    <property type="evidence" value="ECO:0007669"/>
    <property type="project" value="InterPro"/>
</dbReference>
<dbReference type="PATRIC" id="fig|75906.3.peg.788"/>
<keyword evidence="3" id="KW-0520">NAD</keyword>
<dbReference type="SUPFAM" id="SSF52413">
    <property type="entry name" value="UDP-glucose/GDP-mannose dehydrogenase C-terminal domain"/>
    <property type="match status" value="1"/>
</dbReference>
<dbReference type="RefSeq" id="WP_025305987.1">
    <property type="nucleotide sequence ID" value="NZ_CP007028.1"/>
</dbReference>
<name>W0DGH9_9AQUI</name>
<dbReference type="InterPro" id="IPR017476">
    <property type="entry name" value="UDP-Glc/GDP-Man"/>
</dbReference>
<comment type="similarity">
    <text evidence="1 4">Belongs to the UDP-glucose/GDP-mannose dehydrogenase family.</text>
</comment>
<dbReference type="PANTHER" id="PTHR43491">
    <property type="entry name" value="UDP-N-ACETYL-D-MANNOSAMINE DEHYDROGENASE"/>
    <property type="match status" value="1"/>
</dbReference>
<evidence type="ECO:0000313" key="6">
    <source>
        <dbReference type="EMBL" id="AHE95990.1"/>
    </source>
</evidence>
<dbReference type="Proteomes" id="UP000018914">
    <property type="component" value="Chromosome"/>
</dbReference>
<dbReference type="AlphaFoldDB" id="W0DGH9"/>
<dbReference type="eggNOG" id="COG0677">
    <property type="taxonomic scope" value="Bacteria"/>
</dbReference>
<dbReference type="KEGG" id="trd:THERU_04060"/>
<evidence type="ECO:0000256" key="4">
    <source>
        <dbReference type="PIRNR" id="PIRNR000124"/>
    </source>
</evidence>
<dbReference type="InterPro" id="IPR036291">
    <property type="entry name" value="NAD(P)-bd_dom_sf"/>
</dbReference>
<dbReference type="SMART" id="SM00984">
    <property type="entry name" value="UDPG_MGDP_dh_C"/>
    <property type="match status" value="1"/>
</dbReference>
<dbReference type="GO" id="GO:0051287">
    <property type="term" value="F:NAD binding"/>
    <property type="evidence" value="ECO:0007669"/>
    <property type="project" value="InterPro"/>
</dbReference>
<evidence type="ECO:0000256" key="2">
    <source>
        <dbReference type="ARBA" id="ARBA00023002"/>
    </source>
</evidence>
<dbReference type="EMBL" id="CP007028">
    <property type="protein sequence ID" value="AHE95990.1"/>
    <property type="molecule type" value="Genomic_DNA"/>
</dbReference>
<dbReference type="InterPro" id="IPR014027">
    <property type="entry name" value="UDP-Glc/GDP-Man_DH_C"/>
</dbReference>
<dbReference type="STRING" id="75906.THERU_04060"/>
<dbReference type="Pfam" id="PF00984">
    <property type="entry name" value="UDPG_MGDP_dh"/>
    <property type="match status" value="1"/>
</dbReference>
<feature type="domain" description="UDP-glucose/GDP-mannose dehydrogenase C-terminal" evidence="5">
    <location>
        <begin position="326"/>
        <end position="428"/>
    </location>
</feature>
<dbReference type="SUPFAM" id="SSF48179">
    <property type="entry name" value="6-phosphogluconate dehydrogenase C-terminal domain-like"/>
    <property type="match status" value="1"/>
</dbReference>
<keyword evidence="2" id="KW-0560">Oxidoreductase</keyword>
<dbReference type="InterPro" id="IPR036220">
    <property type="entry name" value="UDP-Glc/GDP-Man_DH_C_sf"/>
</dbReference>
<dbReference type="InterPro" id="IPR008927">
    <property type="entry name" value="6-PGluconate_DH-like_C_sf"/>
</dbReference>
<dbReference type="Pfam" id="PF03721">
    <property type="entry name" value="UDPG_MGDP_dh_N"/>
    <property type="match status" value="1"/>
</dbReference>
<dbReference type="SUPFAM" id="SSF51735">
    <property type="entry name" value="NAD(P)-binding Rossmann-fold domains"/>
    <property type="match status" value="1"/>
</dbReference>
<dbReference type="PANTHER" id="PTHR43491:SF2">
    <property type="entry name" value="UDP-N-ACETYL-D-MANNOSAMINE DEHYDROGENASE"/>
    <property type="match status" value="1"/>
</dbReference>
<protein>
    <submittedName>
        <fullName evidence="6">UDP-N-acetyl-D-galactosamine dehydrogenase</fullName>
    </submittedName>
</protein>
<dbReference type="HOGENOM" id="CLU_023810_3_1_0"/>
<dbReference type="GO" id="GO:0016616">
    <property type="term" value="F:oxidoreductase activity, acting on the CH-OH group of donors, NAD or NADP as acceptor"/>
    <property type="evidence" value="ECO:0007669"/>
    <property type="project" value="InterPro"/>
</dbReference>
<sequence>MEYKDFLKALKTHKEKICVVGLGYVGLPLAVSLAEHFKVVGFDKNSKRVEALRQGIDYTGEVENREKLLNPNLSFTDDPSAIKECKFIIVAVPTPVDKLKNPDLSFLKSASEVVGKNLTKGSVVVYESTVYPGATEEVCVPILEKESGLKWKQDFFVGYSPERVNPGDREHTIEKVIKVVAGDTPETLELIVEVYGTVVKAGVYKAPDIKTAEAAKVIENIQRDINIALINELALIFHRLGLDTKEVLKAAGTKWNFLRFEPGLVGGHCIPVDPYYLAHKSLEVGYVPELILAGRRINEEISIYVAHELVKTLIKAGKQVKGAKVLVLGITFKENVPDVRNSKVFEVIKELREFGIEPVVYDPVAREEEVKEEFDIELEKDYKAKAPYDAILYAVRHRVFLETFTLEGLKRLSLEPSILFDIKGVFERKDAERLGFIYWRL</sequence>
<dbReference type="PIRSF" id="PIRSF000124">
    <property type="entry name" value="UDPglc_GDPman_dh"/>
    <property type="match status" value="1"/>
</dbReference>
<dbReference type="InterPro" id="IPR014026">
    <property type="entry name" value="UDP-Glc/GDP-Man_DH_dimer"/>
</dbReference>
<evidence type="ECO:0000256" key="1">
    <source>
        <dbReference type="ARBA" id="ARBA00006601"/>
    </source>
</evidence>
<dbReference type="OrthoDB" id="9803238at2"/>